<proteinExistence type="predicted"/>
<dbReference type="EMBL" id="UINC01199349">
    <property type="protein sequence ID" value="SVE17732.1"/>
    <property type="molecule type" value="Genomic_DNA"/>
</dbReference>
<organism evidence="1">
    <name type="scientific">marine metagenome</name>
    <dbReference type="NCBI Taxonomy" id="408172"/>
    <lineage>
        <taxon>unclassified sequences</taxon>
        <taxon>metagenomes</taxon>
        <taxon>ecological metagenomes</taxon>
    </lineage>
</organism>
<feature type="non-terminal residue" evidence="1">
    <location>
        <position position="105"/>
    </location>
</feature>
<accession>A0A383BCP1</accession>
<evidence type="ECO:0000313" key="1">
    <source>
        <dbReference type="EMBL" id="SVE17732.1"/>
    </source>
</evidence>
<reference evidence="1" key="1">
    <citation type="submission" date="2018-05" db="EMBL/GenBank/DDBJ databases">
        <authorList>
            <person name="Lanie J.A."/>
            <person name="Ng W.-L."/>
            <person name="Kazmierczak K.M."/>
            <person name="Andrzejewski T.M."/>
            <person name="Davidsen T.M."/>
            <person name="Wayne K.J."/>
            <person name="Tettelin H."/>
            <person name="Glass J.I."/>
            <person name="Rusch D."/>
            <person name="Podicherti R."/>
            <person name="Tsui H.-C.T."/>
            <person name="Winkler M.E."/>
        </authorList>
    </citation>
    <scope>NUCLEOTIDE SEQUENCE</scope>
</reference>
<gene>
    <name evidence="1" type="ORF">METZ01_LOCUS470586</name>
</gene>
<dbReference type="AlphaFoldDB" id="A0A383BCP1"/>
<name>A0A383BCP1_9ZZZZ</name>
<protein>
    <submittedName>
        <fullName evidence="1">Uncharacterized protein</fullName>
    </submittedName>
</protein>
<sequence>MIITDVVAQPVKSIAQSVEPAQSVYSLRLNPPDARSLGLREGQLVNALIENRADGNVLLLNKNLLIRLPKQVPNPRDLDVKIRLDSITNGVLSLIFGKKTDSAEK</sequence>